<dbReference type="InterPro" id="IPR015943">
    <property type="entry name" value="WD40/YVTN_repeat-like_dom_sf"/>
</dbReference>
<dbReference type="EMBL" id="CP136051">
    <property type="protein sequence ID" value="WOK06242.1"/>
    <property type="molecule type" value="Genomic_DNA"/>
</dbReference>
<dbReference type="InterPro" id="IPR011041">
    <property type="entry name" value="Quinoprot_gluc/sorb_DH_b-prop"/>
</dbReference>
<keyword evidence="3" id="KW-1185">Reference proteome</keyword>
<reference evidence="2 3" key="1">
    <citation type="journal article" date="2023" name="Microbiol. Resour. Announc.">
        <title>Complete Genome Sequence of Imperialibacter roseus strain P4T.</title>
        <authorList>
            <person name="Tizabi D.R."/>
            <person name="Bachvaroff T."/>
            <person name="Hill R.T."/>
        </authorList>
    </citation>
    <scope>NUCLEOTIDE SEQUENCE [LARGE SCALE GENOMIC DNA]</scope>
    <source>
        <strain evidence="2 3">P4T</strain>
    </source>
</reference>
<gene>
    <name evidence="2" type="ORF">RT717_24515</name>
</gene>
<organism evidence="2 3">
    <name type="scientific">Imperialibacter roseus</name>
    <dbReference type="NCBI Taxonomy" id="1324217"/>
    <lineage>
        <taxon>Bacteria</taxon>
        <taxon>Pseudomonadati</taxon>
        <taxon>Bacteroidota</taxon>
        <taxon>Cytophagia</taxon>
        <taxon>Cytophagales</taxon>
        <taxon>Flammeovirgaceae</taxon>
        <taxon>Imperialibacter</taxon>
    </lineage>
</organism>
<sequence length="760" mass="81692">MKKKPMKPGAANAFGRPWVMIKNRKSPLISFVLLLLAIVVQAQNDIPVGQWRTHFNYNQGYGVVKLKEQIYCNAFHSLIEVDPGSTAIRKITKANGLSDVGITALAAHESSASLLIGYSNGNIDILRGSETINVNDLLRANVTSSKVINSIFAGESTFFATTSFGMLEIDLHSFQVVNDYRELGRNGTTVGILDGGIKGDSIVLATTAGIISGHRTNANLLDFRNWKRSLEGVGQIDFIEVSEEISYAASKQGRLWVNEGNGWEEITFTTKPEFLTLQNGELLYGKGNQLSKRSVNGQTSTFTLGNSSVVADAFVDGETIWFADEKNGLGQSTAEGIAYYLLNGPFESTIADVSAIGNTVFSLGGGFEYNGLIPFNRNASVSAFTKQGWEPIQPGSLSLFKDASSVASAGGSVDFYVLAYGKGIIQNSSGKLINHQTPGSLIQTNNGFVPVTAMAVDQNNNLIICSNQASNKYMMMLADGSWEPLSFIPNTAPPAVSLQQNSYGDFWGILPHSSNSGVIVFNTDSKEYRIINTGSGLPSSTVSDLAFDRDDYTWLATARGLTIVANTYEVFDAVDLLISYPVAENAFVLNEEPIQAIEVDGANRKWIGTDKGLFLLDEYGAGTLTSFTRESSPLASNNVQRLAINSSSGELFVLTSGGLVSYRTTATAPSRVMQKAKIFPNPVRPGFNGVVAIEGLTYDTVVKITNQAGRLVREMVSTGGTATWNLADYNGARVASGIYIVFAATRDGSQSVVGKIAVIN</sequence>
<dbReference type="InterPro" id="IPR048954">
    <property type="entry name" value="PorZ_N"/>
</dbReference>
<feature type="domain" description="PorZ N-terminal beta-propeller" evidence="1">
    <location>
        <begin position="70"/>
        <end position="227"/>
    </location>
</feature>
<name>A0ABZ0IMI0_9BACT</name>
<dbReference type="Gene3D" id="2.130.10.10">
    <property type="entry name" value="YVTN repeat-like/Quinoprotein amine dehydrogenase"/>
    <property type="match status" value="2"/>
</dbReference>
<proteinExistence type="predicted"/>
<dbReference type="RefSeq" id="WP_317488970.1">
    <property type="nucleotide sequence ID" value="NZ_CP136051.1"/>
</dbReference>
<dbReference type="Pfam" id="PF21544">
    <property type="entry name" value="PorZ_N_b_propeller"/>
    <property type="match status" value="1"/>
</dbReference>
<dbReference type="Gene3D" id="2.60.40.4070">
    <property type="match status" value="1"/>
</dbReference>
<dbReference type="SUPFAM" id="SSF50952">
    <property type="entry name" value="Soluble quinoprotein glucose dehydrogenase"/>
    <property type="match status" value="1"/>
</dbReference>
<accession>A0ABZ0IMI0</accession>
<dbReference type="Proteomes" id="UP001302349">
    <property type="component" value="Chromosome"/>
</dbReference>
<protein>
    <recommendedName>
        <fullName evidence="1">PorZ N-terminal beta-propeller domain-containing protein</fullName>
    </recommendedName>
</protein>
<evidence type="ECO:0000313" key="3">
    <source>
        <dbReference type="Proteomes" id="UP001302349"/>
    </source>
</evidence>
<evidence type="ECO:0000259" key="1">
    <source>
        <dbReference type="Pfam" id="PF21544"/>
    </source>
</evidence>
<evidence type="ECO:0000313" key="2">
    <source>
        <dbReference type="EMBL" id="WOK06242.1"/>
    </source>
</evidence>